<keyword evidence="2" id="KW-0449">Lipoprotein</keyword>
<dbReference type="PANTHER" id="PTHR37625">
    <property type="entry name" value="OUTER MEMBRANE LIPOPROTEIN-RELATED"/>
    <property type="match status" value="1"/>
</dbReference>
<dbReference type="InterPro" id="IPR017734">
    <property type="entry name" value="T6SS_SciN"/>
</dbReference>
<dbReference type="PANTHER" id="PTHR37625:SF4">
    <property type="entry name" value="OUTER MEMBRANE LIPOPROTEIN"/>
    <property type="match status" value="1"/>
</dbReference>
<dbReference type="RefSeq" id="WP_249701812.1">
    <property type="nucleotide sequence ID" value="NZ_JAMFLX010000047.1"/>
</dbReference>
<keyword evidence="3" id="KW-1185">Reference proteome</keyword>
<sequence length="203" mass="22492">MITHFASRLKKGFGISAALISLLTLAGCSTFSSGVTEADRLKNSKTSLEITLDAGYDLNPNDRGEASPLKIRLYELQAADLFSQADFLDLYDQDSASLQDSLIKIHRIPAQRPGQKTQLDFPLDPSTRFIAVLAEFSRYQDADARVIAPIAPEVRNIGYLSMEGNSLFLKITPERTAFDRAKQLFDLFPENSKDDKKTTGAKK</sequence>
<evidence type="ECO:0000313" key="3">
    <source>
        <dbReference type="Proteomes" id="UP001203338"/>
    </source>
</evidence>
<dbReference type="EMBL" id="JAMFLX010000047">
    <property type="protein sequence ID" value="MCL6272128.1"/>
    <property type="molecule type" value="Genomic_DNA"/>
</dbReference>
<proteinExistence type="predicted"/>
<dbReference type="Pfam" id="PF12790">
    <property type="entry name" value="T6SS-SciN"/>
    <property type="match status" value="1"/>
</dbReference>
<evidence type="ECO:0000313" key="2">
    <source>
        <dbReference type="EMBL" id="MCL6272128.1"/>
    </source>
</evidence>
<protein>
    <submittedName>
        <fullName evidence="2">Type VI secretion system lipoprotein TssJ</fullName>
    </submittedName>
</protein>
<name>A0ABT0PNV3_9GAMM</name>
<keyword evidence="1" id="KW-0732">Signal</keyword>
<dbReference type="Proteomes" id="UP001203338">
    <property type="component" value="Unassembled WGS sequence"/>
</dbReference>
<comment type="caution">
    <text evidence="2">The sequence shown here is derived from an EMBL/GenBank/DDBJ whole genome shotgun (WGS) entry which is preliminary data.</text>
</comment>
<dbReference type="NCBIfam" id="TIGR03352">
    <property type="entry name" value="VI_chp_3"/>
    <property type="match status" value="1"/>
</dbReference>
<accession>A0ABT0PNV3</accession>
<dbReference type="Gene3D" id="2.60.40.4150">
    <property type="entry name" value="Type VI secretion system, lipoprotein SciN"/>
    <property type="match status" value="1"/>
</dbReference>
<reference evidence="2 3" key="1">
    <citation type="submission" date="2022-05" db="EMBL/GenBank/DDBJ databases">
        <authorList>
            <person name="Park J.-S."/>
        </authorList>
    </citation>
    <scope>NUCLEOTIDE SEQUENCE [LARGE SCALE GENOMIC DNA]</scope>
    <source>
        <strain evidence="2 3">2012CJ34-2</strain>
    </source>
</reference>
<feature type="signal peptide" evidence="1">
    <location>
        <begin position="1"/>
        <end position="26"/>
    </location>
</feature>
<organism evidence="2 3">
    <name type="scientific">Parendozoicomonas callyspongiae</name>
    <dbReference type="NCBI Taxonomy" id="2942213"/>
    <lineage>
        <taxon>Bacteria</taxon>
        <taxon>Pseudomonadati</taxon>
        <taxon>Pseudomonadota</taxon>
        <taxon>Gammaproteobacteria</taxon>
        <taxon>Oceanospirillales</taxon>
        <taxon>Endozoicomonadaceae</taxon>
        <taxon>Parendozoicomonas</taxon>
    </lineage>
</organism>
<dbReference type="InterPro" id="IPR038706">
    <property type="entry name" value="Type_VI_SciN-like_sf"/>
</dbReference>
<feature type="chain" id="PRO_5045326363" evidence="1">
    <location>
        <begin position="27"/>
        <end position="203"/>
    </location>
</feature>
<evidence type="ECO:0000256" key="1">
    <source>
        <dbReference type="SAM" id="SignalP"/>
    </source>
</evidence>
<gene>
    <name evidence="2" type="primary">tssJ</name>
    <name evidence="2" type="ORF">M3P05_19595</name>
</gene>